<evidence type="ECO:0000313" key="7">
    <source>
        <dbReference type="Proteomes" id="UP000053372"/>
    </source>
</evidence>
<feature type="DNA-binding region" description="H-T-H motif" evidence="4">
    <location>
        <begin position="32"/>
        <end position="51"/>
    </location>
</feature>
<dbReference type="Gene3D" id="1.10.357.10">
    <property type="entry name" value="Tetracycline Repressor, domain 2"/>
    <property type="match status" value="1"/>
</dbReference>
<dbReference type="EMBL" id="LMTZ01000084">
    <property type="protein sequence ID" value="KST67917.1"/>
    <property type="molecule type" value="Genomic_DNA"/>
</dbReference>
<name>A0A0V7ZTD9_9CYAN</name>
<dbReference type="RefSeq" id="WP_058183599.1">
    <property type="nucleotide sequence ID" value="NZ_LMTZ01000084.1"/>
</dbReference>
<feature type="domain" description="HTH tetR-type" evidence="5">
    <location>
        <begin position="9"/>
        <end position="69"/>
    </location>
</feature>
<dbReference type="AlphaFoldDB" id="A0A0V7ZTD9"/>
<keyword evidence="1" id="KW-0805">Transcription regulation</keyword>
<evidence type="ECO:0000313" key="6">
    <source>
        <dbReference type="EMBL" id="KST67917.1"/>
    </source>
</evidence>
<protein>
    <recommendedName>
        <fullName evidence="5">HTH tetR-type domain-containing protein</fullName>
    </recommendedName>
</protein>
<dbReference type="GO" id="GO:0003700">
    <property type="term" value="F:DNA-binding transcription factor activity"/>
    <property type="evidence" value="ECO:0007669"/>
    <property type="project" value="TreeGrafter"/>
</dbReference>
<accession>A0A0V7ZTD9</accession>
<dbReference type="PANTHER" id="PTHR30055:SF146">
    <property type="entry name" value="HTH-TYPE TRANSCRIPTIONAL DUAL REGULATOR CECR"/>
    <property type="match status" value="1"/>
</dbReference>
<dbReference type="SUPFAM" id="SSF46689">
    <property type="entry name" value="Homeodomain-like"/>
    <property type="match status" value="1"/>
</dbReference>
<dbReference type="Pfam" id="PF14246">
    <property type="entry name" value="TetR_C_7"/>
    <property type="match status" value="1"/>
</dbReference>
<dbReference type="GO" id="GO:0045892">
    <property type="term" value="P:negative regulation of DNA-templated transcription"/>
    <property type="evidence" value="ECO:0007669"/>
    <property type="project" value="UniProtKB-ARBA"/>
</dbReference>
<gene>
    <name evidence="6" type="ORF">BC008_31535</name>
</gene>
<dbReference type="PRINTS" id="PR00455">
    <property type="entry name" value="HTHTETR"/>
</dbReference>
<keyword evidence="3" id="KW-0804">Transcription</keyword>
<comment type="caution">
    <text evidence="6">The sequence shown here is derived from an EMBL/GenBank/DDBJ whole genome shotgun (WGS) entry which is preliminary data.</text>
</comment>
<dbReference type="PANTHER" id="PTHR30055">
    <property type="entry name" value="HTH-TYPE TRANSCRIPTIONAL REGULATOR RUTR"/>
    <property type="match status" value="1"/>
</dbReference>
<dbReference type="InterPro" id="IPR001647">
    <property type="entry name" value="HTH_TetR"/>
</dbReference>
<evidence type="ECO:0000256" key="4">
    <source>
        <dbReference type="PROSITE-ProRule" id="PRU00335"/>
    </source>
</evidence>
<dbReference type="Proteomes" id="UP000053372">
    <property type="component" value="Unassembled WGS sequence"/>
</dbReference>
<dbReference type="OrthoDB" id="9816431at2"/>
<keyword evidence="2 4" id="KW-0238">DNA-binding</keyword>
<evidence type="ECO:0000259" key="5">
    <source>
        <dbReference type="PROSITE" id="PS50977"/>
    </source>
</evidence>
<sequence length="207" mass="22903">MASSVARSAAKREAIIAAATDLFIERGYDGVSVDAVVRQVGGSKASIYNYFGNKEGLFKAIIENNCQKLLESLQSAEVMNLTPRAALTVLGHQFISVILSPKAVALHQLIVAQSPQFPEMGKMFFEAGPARACEALEKYIKRQQELGKLRKCNTYRAAEQFYSMLYCLNHLRIMLDITPPISDEDAVDLVNDAVDTFMRGHGVRNED</sequence>
<dbReference type="InterPro" id="IPR039536">
    <property type="entry name" value="TetR_C_Proteobacteria"/>
</dbReference>
<evidence type="ECO:0000256" key="2">
    <source>
        <dbReference type="ARBA" id="ARBA00023125"/>
    </source>
</evidence>
<dbReference type="InterPro" id="IPR050109">
    <property type="entry name" value="HTH-type_TetR-like_transc_reg"/>
</dbReference>
<dbReference type="FunFam" id="1.10.10.60:FF:000141">
    <property type="entry name" value="TetR family transcriptional regulator"/>
    <property type="match status" value="1"/>
</dbReference>
<dbReference type="GO" id="GO:0000976">
    <property type="term" value="F:transcription cis-regulatory region binding"/>
    <property type="evidence" value="ECO:0007669"/>
    <property type="project" value="TreeGrafter"/>
</dbReference>
<evidence type="ECO:0000256" key="3">
    <source>
        <dbReference type="ARBA" id="ARBA00023163"/>
    </source>
</evidence>
<dbReference type="InterPro" id="IPR009057">
    <property type="entry name" value="Homeodomain-like_sf"/>
</dbReference>
<dbReference type="Pfam" id="PF00440">
    <property type="entry name" value="TetR_N"/>
    <property type="match status" value="1"/>
</dbReference>
<reference evidence="6 7" key="1">
    <citation type="journal article" date="2015" name="Genome Announc.">
        <title>Draft Genome of the Euendolithic (true boring) Cyanobacterium Mastigocoleus testarum strain BC008.</title>
        <authorList>
            <person name="Guida B.S."/>
            <person name="Garcia-Pichel F."/>
        </authorList>
    </citation>
    <scope>NUCLEOTIDE SEQUENCE [LARGE SCALE GENOMIC DNA]</scope>
    <source>
        <strain evidence="6 7">BC008</strain>
    </source>
</reference>
<organism evidence="6 7">
    <name type="scientific">Mastigocoleus testarum BC008</name>
    <dbReference type="NCBI Taxonomy" id="371196"/>
    <lineage>
        <taxon>Bacteria</taxon>
        <taxon>Bacillati</taxon>
        <taxon>Cyanobacteriota</taxon>
        <taxon>Cyanophyceae</taxon>
        <taxon>Nostocales</taxon>
        <taxon>Hapalosiphonaceae</taxon>
        <taxon>Mastigocoleus</taxon>
    </lineage>
</organism>
<dbReference type="InterPro" id="IPR036271">
    <property type="entry name" value="Tet_transcr_reg_TetR-rel_C_sf"/>
</dbReference>
<evidence type="ECO:0000256" key="1">
    <source>
        <dbReference type="ARBA" id="ARBA00023015"/>
    </source>
</evidence>
<proteinExistence type="predicted"/>
<dbReference type="PROSITE" id="PS50977">
    <property type="entry name" value="HTH_TETR_2"/>
    <property type="match status" value="1"/>
</dbReference>
<dbReference type="SUPFAM" id="SSF48498">
    <property type="entry name" value="Tetracyclin repressor-like, C-terminal domain"/>
    <property type="match status" value="1"/>
</dbReference>
<keyword evidence="7" id="KW-1185">Reference proteome</keyword>